<proteinExistence type="inferred from homology"/>
<dbReference type="UniPathway" id="UPA00340">
    <property type="reaction ID" value="UER00458"/>
</dbReference>
<reference evidence="9 10" key="1">
    <citation type="submission" date="2017-04" db="EMBL/GenBank/DDBJ databases">
        <authorList>
            <person name="Afonso C.L."/>
            <person name="Miller P.J."/>
            <person name="Scott M.A."/>
            <person name="Spackman E."/>
            <person name="Goraichik I."/>
            <person name="Dimitrov K.M."/>
            <person name="Suarez D.L."/>
            <person name="Swayne D.E."/>
        </authorList>
    </citation>
    <scope>NUCLEOTIDE SEQUENCE [LARGE SCALE GENOMIC DNA]</scope>
    <source>
        <strain evidence="9 10">DSM 11270</strain>
    </source>
</reference>
<dbReference type="SUPFAM" id="SSF53067">
    <property type="entry name" value="Actin-like ATPase domain"/>
    <property type="match status" value="2"/>
</dbReference>
<comment type="similarity">
    <text evidence="1 7 8">Belongs to the acetokinase family.</text>
</comment>
<dbReference type="PANTHER" id="PTHR21060">
    <property type="entry name" value="ACETATE KINASE"/>
    <property type="match status" value="1"/>
</dbReference>
<feature type="binding site" evidence="7">
    <location>
        <position position="14"/>
    </location>
    <ligand>
        <name>ATP</name>
        <dbReference type="ChEBI" id="CHEBI:30616"/>
    </ligand>
</feature>
<name>A0A1W1V2F5_DESTI</name>
<dbReference type="GO" id="GO:0005524">
    <property type="term" value="F:ATP binding"/>
    <property type="evidence" value="ECO:0007669"/>
    <property type="project" value="UniProtKB-KW"/>
</dbReference>
<dbReference type="Gene3D" id="3.30.420.40">
    <property type="match status" value="2"/>
</dbReference>
<dbReference type="HAMAP" id="MF_00020">
    <property type="entry name" value="Acetate_kinase"/>
    <property type="match status" value="1"/>
</dbReference>
<feature type="binding site" evidence="7">
    <location>
        <begin position="331"/>
        <end position="335"/>
    </location>
    <ligand>
        <name>ATP</name>
        <dbReference type="ChEBI" id="CHEBI:30616"/>
    </ligand>
</feature>
<dbReference type="InterPro" id="IPR043129">
    <property type="entry name" value="ATPase_NBD"/>
</dbReference>
<dbReference type="GO" id="GO:0005737">
    <property type="term" value="C:cytoplasm"/>
    <property type="evidence" value="ECO:0007669"/>
    <property type="project" value="UniProtKB-SubCell"/>
</dbReference>
<dbReference type="CDD" id="cd24010">
    <property type="entry name" value="ASKHA_NBD_AcK_PK"/>
    <property type="match status" value="1"/>
</dbReference>
<dbReference type="Pfam" id="PF00871">
    <property type="entry name" value="Acetate_kinase"/>
    <property type="match status" value="1"/>
</dbReference>
<evidence type="ECO:0000256" key="1">
    <source>
        <dbReference type="ARBA" id="ARBA00008748"/>
    </source>
</evidence>
<feature type="active site" description="Proton donor/acceptor" evidence="7">
    <location>
        <position position="148"/>
    </location>
</feature>
<feature type="binding site" evidence="7">
    <location>
        <begin position="283"/>
        <end position="285"/>
    </location>
    <ligand>
        <name>ATP</name>
        <dbReference type="ChEBI" id="CHEBI:30616"/>
    </ligand>
</feature>
<protein>
    <recommendedName>
        <fullName evidence="7">Acetate kinase</fullName>
        <ecNumber evidence="7">2.7.2.1</ecNumber>
    </recommendedName>
    <alternativeName>
        <fullName evidence="7">Acetokinase</fullName>
    </alternativeName>
</protein>
<evidence type="ECO:0000256" key="7">
    <source>
        <dbReference type="HAMAP-Rule" id="MF_00020"/>
    </source>
</evidence>
<evidence type="ECO:0000256" key="6">
    <source>
        <dbReference type="ARBA" id="ARBA00022840"/>
    </source>
</evidence>
<keyword evidence="4 7" id="KW-0547">Nucleotide-binding</keyword>
<feature type="site" description="Transition state stabilizer" evidence="7">
    <location>
        <position position="180"/>
    </location>
</feature>
<evidence type="ECO:0000256" key="2">
    <source>
        <dbReference type="ARBA" id="ARBA00022490"/>
    </source>
</evidence>
<feature type="binding site" evidence="7">
    <location>
        <position position="384"/>
    </location>
    <ligand>
        <name>Mg(2+)</name>
        <dbReference type="ChEBI" id="CHEBI:18420"/>
    </ligand>
</feature>
<feature type="site" description="Transition state stabilizer" evidence="7">
    <location>
        <position position="241"/>
    </location>
</feature>
<dbReference type="AlphaFoldDB" id="A0A1W1V2F5"/>
<keyword evidence="7" id="KW-0479">Metal-binding</keyword>
<dbReference type="GO" id="GO:0000287">
    <property type="term" value="F:magnesium ion binding"/>
    <property type="evidence" value="ECO:0007669"/>
    <property type="project" value="UniProtKB-UniRule"/>
</dbReference>
<accession>A0A1W1V2F5</accession>
<dbReference type="PROSITE" id="PS01076">
    <property type="entry name" value="ACETATE_KINASE_2"/>
    <property type="match status" value="1"/>
</dbReference>
<evidence type="ECO:0000256" key="3">
    <source>
        <dbReference type="ARBA" id="ARBA00022679"/>
    </source>
</evidence>
<dbReference type="EMBL" id="FWWT01000014">
    <property type="protein sequence ID" value="SMB87466.1"/>
    <property type="molecule type" value="Genomic_DNA"/>
</dbReference>
<dbReference type="PRINTS" id="PR00471">
    <property type="entry name" value="ACETATEKNASE"/>
</dbReference>
<comment type="function">
    <text evidence="7">Catalyzes the formation of acetyl phosphate from acetate and ATP. Can also catalyze the reverse reaction.</text>
</comment>
<keyword evidence="5 7" id="KW-0418">Kinase</keyword>
<feature type="binding site" evidence="7">
    <location>
        <position position="91"/>
    </location>
    <ligand>
        <name>substrate</name>
    </ligand>
</feature>
<dbReference type="InterPro" id="IPR000890">
    <property type="entry name" value="Aliphatic_acid_kin_short-chain"/>
</dbReference>
<dbReference type="InterPro" id="IPR023865">
    <property type="entry name" value="Aliphatic_acid_kinase_CS"/>
</dbReference>
<evidence type="ECO:0000256" key="8">
    <source>
        <dbReference type="RuleBase" id="RU003835"/>
    </source>
</evidence>
<comment type="pathway">
    <text evidence="7">Metabolic intermediate biosynthesis; acetyl-CoA biosynthesis; acetyl-CoA from acetate: step 1/2.</text>
</comment>
<gene>
    <name evidence="7" type="primary">ackA</name>
    <name evidence="9" type="ORF">SAMN00017405_1701</name>
</gene>
<dbReference type="OrthoDB" id="9802453at2"/>
<organism evidence="9 10">
    <name type="scientific">Desulfonispora thiosulfatigenes DSM 11270</name>
    <dbReference type="NCBI Taxonomy" id="656914"/>
    <lineage>
        <taxon>Bacteria</taxon>
        <taxon>Bacillati</taxon>
        <taxon>Bacillota</taxon>
        <taxon>Clostridia</taxon>
        <taxon>Eubacteriales</taxon>
        <taxon>Peptococcaceae</taxon>
        <taxon>Desulfonispora</taxon>
    </lineage>
</organism>
<feature type="binding site" evidence="7">
    <location>
        <position position="7"/>
    </location>
    <ligand>
        <name>Mg(2+)</name>
        <dbReference type="ChEBI" id="CHEBI:18420"/>
    </ligand>
</feature>
<dbReference type="Proteomes" id="UP000192731">
    <property type="component" value="Unassembled WGS sequence"/>
</dbReference>
<dbReference type="PIRSF" id="PIRSF000722">
    <property type="entry name" value="Acetate_prop_kin"/>
    <property type="match status" value="1"/>
</dbReference>
<keyword evidence="7" id="KW-0460">Magnesium</keyword>
<comment type="cofactor">
    <cofactor evidence="7">
        <name>Mg(2+)</name>
        <dbReference type="ChEBI" id="CHEBI:18420"/>
    </cofactor>
    <cofactor evidence="7">
        <name>Mn(2+)</name>
        <dbReference type="ChEBI" id="CHEBI:29035"/>
    </cofactor>
    <text evidence="7">Mg(2+). Can also accept Mn(2+).</text>
</comment>
<dbReference type="InterPro" id="IPR004372">
    <property type="entry name" value="Ac/propionate_kinase"/>
</dbReference>
<sequence>MKVFVINCGSSSLKYQLINMVDESVLASGLIERIGMDGSILTHKPEGKDKFIVEQKMENHEVAIKLVLDALVDEKHGVVKSMDEIDAVGHRVLHGGEYFDKSVLITDETMKTIEELIDLGPLHMPANIMGIKSCQNIMPNVPQVATFDTAFHQTIPEHAYIYSIPYEYYEKYKIRKYGFHGTSHKYITERAAFMLGKNVEEVNIVSCHLGNGASLAAIKNGKCIETSMGITPLEGLTMGTRSGDIDPAVIQVLMGKEDINIDQALEILNKKSGVLGISGVSSDFRDIEKAAEEGNHRAQLALDHFTYVVRKYIGAYIGAIGGVDAVVFTAGVGENAPGMRASICKGLEFFGIEVDEEENNMRGKEKDVSKARARVRTFVIPTNEEIVIARDTLELTK</sequence>
<dbReference type="RefSeq" id="WP_084052687.1">
    <property type="nucleotide sequence ID" value="NZ_FWWT01000014.1"/>
</dbReference>
<keyword evidence="2 7" id="KW-0963">Cytoplasm</keyword>
<evidence type="ECO:0000313" key="9">
    <source>
        <dbReference type="EMBL" id="SMB87466.1"/>
    </source>
</evidence>
<comment type="subcellular location">
    <subcellularLocation>
        <location evidence="7">Cytoplasm</location>
    </subcellularLocation>
</comment>
<keyword evidence="3 7" id="KW-0808">Transferase</keyword>
<dbReference type="STRING" id="656914.SAMN00017405_1701"/>
<evidence type="ECO:0000256" key="5">
    <source>
        <dbReference type="ARBA" id="ARBA00022777"/>
    </source>
</evidence>
<evidence type="ECO:0000256" key="4">
    <source>
        <dbReference type="ARBA" id="ARBA00022741"/>
    </source>
</evidence>
<dbReference type="GO" id="GO:0008776">
    <property type="term" value="F:acetate kinase activity"/>
    <property type="evidence" value="ECO:0007669"/>
    <property type="project" value="UniProtKB-UniRule"/>
</dbReference>
<dbReference type="GO" id="GO:0006083">
    <property type="term" value="P:acetate metabolic process"/>
    <property type="evidence" value="ECO:0007669"/>
    <property type="project" value="TreeGrafter"/>
</dbReference>
<dbReference type="GO" id="GO:0006085">
    <property type="term" value="P:acetyl-CoA biosynthetic process"/>
    <property type="evidence" value="ECO:0007669"/>
    <property type="project" value="UniProtKB-UniRule"/>
</dbReference>
<keyword evidence="10" id="KW-1185">Reference proteome</keyword>
<feature type="binding site" evidence="7">
    <location>
        <begin position="208"/>
        <end position="212"/>
    </location>
    <ligand>
        <name>ATP</name>
        <dbReference type="ChEBI" id="CHEBI:30616"/>
    </ligand>
</feature>
<evidence type="ECO:0000313" key="10">
    <source>
        <dbReference type="Proteomes" id="UP000192731"/>
    </source>
</evidence>
<dbReference type="EC" id="2.7.2.1" evidence="7"/>
<comment type="subunit">
    <text evidence="7">Homodimer.</text>
</comment>
<dbReference type="NCBIfam" id="TIGR00016">
    <property type="entry name" value="ackA"/>
    <property type="match status" value="1"/>
</dbReference>
<keyword evidence="6 7" id="KW-0067">ATP-binding</keyword>
<dbReference type="PANTHER" id="PTHR21060:SF15">
    <property type="entry name" value="ACETATE KINASE-RELATED"/>
    <property type="match status" value="1"/>
</dbReference>
<comment type="catalytic activity">
    <reaction evidence="7">
        <text>acetate + ATP = acetyl phosphate + ADP</text>
        <dbReference type="Rhea" id="RHEA:11352"/>
        <dbReference type="ChEBI" id="CHEBI:22191"/>
        <dbReference type="ChEBI" id="CHEBI:30089"/>
        <dbReference type="ChEBI" id="CHEBI:30616"/>
        <dbReference type="ChEBI" id="CHEBI:456216"/>
        <dbReference type="EC" id="2.7.2.1"/>
    </reaction>
</comment>